<dbReference type="PANTHER" id="PTHR43833:SF9">
    <property type="entry name" value="POTASSIUM CHANNEL PROTEIN YUGO-RELATED"/>
    <property type="match status" value="1"/>
</dbReference>
<dbReference type="AlphaFoldDB" id="A0A1H1BUW5"/>
<dbReference type="SUPFAM" id="SSF81324">
    <property type="entry name" value="Voltage-gated potassium channels"/>
    <property type="match status" value="1"/>
</dbReference>
<feature type="transmembrane region" description="Helical" evidence="2">
    <location>
        <begin position="37"/>
        <end position="56"/>
    </location>
</feature>
<dbReference type="GO" id="GO:0005886">
    <property type="term" value="C:plasma membrane"/>
    <property type="evidence" value="ECO:0007669"/>
    <property type="project" value="UniProtKB-SubCell"/>
</dbReference>
<dbReference type="PROSITE" id="PS51201">
    <property type="entry name" value="RCK_N"/>
    <property type="match status" value="1"/>
</dbReference>
<organism evidence="4 5">
    <name type="scientific">Natronobacterium texcoconense</name>
    <dbReference type="NCBI Taxonomy" id="1095778"/>
    <lineage>
        <taxon>Archaea</taxon>
        <taxon>Methanobacteriati</taxon>
        <taxon>Methanobacteriota</taxon>
        <taxon>Stenosarchaea group</taxon>
        <taxon>Halobacteria</taxon>
        <taxon>Halobacteriales</taxon>
        <taxon>Natrialbaceae</taxon>
        <taxon>Natronobacterium</taxon>
    </lineage>
</organism>
<dbReference type="Proteomes" id="UP000198848">
    <property type="component" value="Unassembled WGS sequence"/>
</dbReference>
<dbReference type="InterPro" id="IPR050721">
    <property type="entry name" value="Trk_Ktr_HKT_K-transport"/>
</dbReference>
<dbReference type="Pfam" id="PF07885">
    <property type="entry name" value="Ion_trans_2"/>
    <property type="match status" value="1"/>
</dbReference>
<evidence type="ECO:0000313" key="5">
    <source>
        <dbReference type="Proteomes" id="UP000198848"/>
    </source>
</evidence>
<feature type="transmembrane region" description="Helical" evidence="2">
    <location>
        <begin position="127"/>
        <end position="146"/>
    </location>
</feature>
<keyword evidence="4" id="KW-0406">Ion transport</keyword>
<dbReference type="GO" id="GO:0006813">
    <property type="term" value="P:potassium ion transport"/>
    <property type="evidence" value="ECO:0007669"/>
    <property type="project" value="InterPro"/>
</dbReference>
<dbReference type="RefSeq" id="WP_090378634.1">
    <property type="nucleotide sequence ID" value="NZ_FNLC01000001.1"/>
</dbReference>
<dbReference type="Gene3D" id="3.40.50.720">
    <property type="entry name" value="NAD(P)-binding Rossmann-like Domain"/>
    <property type="match status" value="1"/>
</dbReference>
<dbReference type="STRING" id="1095778.SAMN04489842_1165"/>
<keyword evidence="4" id="KW-0813">Transport</keyword>
<feature type="transmembrane region" description="Helical" evidence="2">
    <location>
        <begin position="216"/>
        <end position="238"/>
    </location>
</feature>
<reference evidence="5" key="1">
    <citation type="submission" date="2016-10" db="EMBL/GenBank/DDBJ databases">
        <authorList>
            <person name="Varghese N."/>
            <person name="Submissions S."/>
        </authorList>
    </citation>
    <scope>NUCLEOTIDE SEQUENCE [LARGE SCALE GENOMIC DNA]</scope>
    <source>
        <strain evidence="5">DSM 24767</strain>
    </source>
</reference>
<proteinExistence type="predicted"/>
<dbReference type="InterPro" id="IPR036291">
    <property type="entry name" value="NAD(P)-bd_dom_sf"/>
</dbReference>
<evidence type="ECO:0000256" key="1">
    <source>
        <dbReference type="ARBA" id="ARBA00004651"/>
    </source>
</evidence>
<accession>A0A1H1BUW5</accession>
<feature type="domain" description="RCK N-terminal" evidence="3">
    <location>
        <begin position="261"/>
        <end position="377"/>
    </location>
</feature>
<keyword evidence="5" id="KW-1185">Reference proteome</keyword>
<evidence type="ECO:0000259" key="3">
    <source>
        <dbReference type="PROSITE" id="PS51201"/>
    </source>
</evidence>
<dbReference type="InterPro" id="IPR013099">
    <property type="entry name" value="K_chnl_dom"/>
</dbReference>
<gene>
    <name evidence="4" type="ORF">SAMN04489842_1165</name>
</gene>
<feature type="transmembrane region" description="Helical" evidence="2">
    <location>
        <begin position="76"/>
        <end position="95"/>
    </location>
</feature>
<feature type="transmembrane region" description="Helical" evidence="2">
    <location>
        <begin position="102"/>
        <end position="121"/>
    </location>
</feature>
<keyword evidence="2" id="KW-1133">Transmembrane helix</keyword>
<name>A0A1H1BUW5_NATTX</name>
<dbReference type="PANTHER" id="PTHR43833">
    <property type="entry name" value="POTASSIUM CHANNEL PROTEIN 2-RELATED-RELATED"/>
    <property type="match status" value="1"/>
</dbReference>
<keyword evidence="2" id="KW-0472">Membrane</keyword>
<evidence type="ECO:0000256" key="2">
    <source>
        <dbReference type="SAM" id="Phobius"/>
    </source>
</evidence>
<keyword evidence="4" id="KW-0407">Ion channel</keyword>
<sequence>MAADTPDPSEPALERLFYHSERIRFVHWQEFSGSKTAVVLTGFVAVLTFVTGLSNLSQPDVTYDGPLAALIPGEPGVVQFTGVLLAFVLGALVIGLQRRKRLTWYLTLLVLPLVTVLPLTTLRPTDVPLLLSILVALPLLLVNRDAFDQRIQLSSLQIASLSSIVGVVLYGTVGSYALQDQFAGLETWGDSVYYVVVTIATVGYGDITPLTTEAKWFSLSVILFGTGAFTVAIGSLIVPAIEKRMATAFGNMTPSELSLLEDHVLVLGHSDITESLLDELETEADVVVVTRDVDDAAELNEREVNVLTDDPTHEETLHDARIDDASGVVVATRDDANDVLAVLAARTANPEIRIVAAANDRQHVGKLEQVGADEVISPMAIGGRLLGRSILANESAESLFDDVDDT</sequence>
<dbReference type="EMBL" id="FNLC01000001">
    <property type="protein sequence ID" value="SDQ55747.1"/>
    <property type="molecule type" value="Genomic_DNA"/>
</dbReference>
<comment type="subcellular location">
    <subcellularLocation>
        <location evidence="1">Cell membrane</location>
        <topology evidence="1">Multi-pass membrane protein</topology>
    </subcellularLocation>
</comment>
<dbReference type="GO" id="GO:0034220">
    <property type="term" value="P:monoatomic ion transmembrane transport"/>
    <property type="evidence" value="ECO:0007669"/>
    <property type="project" value="UniProtKB-KW"/>
</dbReference>
<feature type="transmembrane region" description="Helical" evidence="2">
    <location>
        <begin position="158"/>
        <end position="178"/>
    </location>
</feature>
<dbReference type="SUPFAM" id="SSF51735">
    <property type="entry name" value="NAD(P)-binding Rossmann-fold domains"/>
    <property type="match status" value="1"/>
</dbReference>
<evidence type="ECO:0000313" key="4">
    <source>
        <dbReference type="EMBL" id="SDQ55747.1"/>
    </source>
</evidence>
<dbReference type="OrthoDB" id="56871at2157"/>
<dbReference type="InterPro" id="IPR003148">
    <property type="entry name" value="RCK_N"/>
</dbReference>
<dbReference type="Gene3D" id="1.10.287.70">
    <property type="match status" value="1"/>
</dbReference>
<keyword evidence="2" id="KW-0812">Transmembrane</keyword>
<dbReference type="Pfam" id="PF02254">
    <property type="entry name" value="TrkA_N"/>
    <property type="match status" value="1"/>
</dbReference>
<protein>
    <submittedName>
        <fullName evidence="4">Voltage-gated potassium channel</fullName>
    </submittedName>
</protein>